<dbReference type="AlphaFoldDB" id="A0A0D2LTJ9"/>
<evidence type="ECO:0000313" key="4">
    <source>
        <dbReference type="Proteomes" id="UP000054498"/>
    </source>
</evidence>
<dbReference type="GO" id="GO:0005634">
    <property type="term" value="C:nucleus"/>
    <property type="evidence" value="ECO:0007669"/>
    <property type="project" value="TreeGrafter"/>
</dbReference>
<proteinExistence type="predicted"/>
<dbReference type="KEGG" id="mng:MNEG_12976"/>
<dbReference type="InterPro" id="IPR005062">
    <property type="entry name" value="SAC3/GANP/THP3_conserved"/>
</dbReference>
<dbReference type="PANTHER" id="PTHR12436">
    <property type="entry name" value="80 KDA MCM3-ASSOCIATED PROTEIN"/>
    <property type="match status" value="1"/>
</dbReference>
<dbReference type="RefSeq" id="XP_013894004.1">
    <property type="nucleotide sequence ID" value="XM_014038550.1"/>
</dbReference>
<dbReference type="EMBL" id="KK103769">
    <property type="protein sequence ID" value="KIY94984.1"/>
    <property type="molecule type" value="Genomic_DNA"/>
</dbReference>
<dbReference type="STRING" id="145388.A0A0D2LTJ9"/>
<evidence type="ECO:0000256" key="1">
    <source>
        <dbReference type="SAM" id="MobiDB-lite"/>
    </source>
</evidence>
<evidence type="ECO:0000259" key="2">
    <source>
        <dbReference type="Pfam" id="PF03399"/>
    </source>
</evidence>
<dbReference type="PANTHER" id="PTHR12436:SF4">
    <property type="entry name" value="LEUKOCYTE RECEPTOR CLUSTER MEMBER 8"/>
    <property type="match status" value="1"/>
</dbReference>
<feature type="region of interest" description="Disordered" evidence="1">
    <location>
        <begin position="115"/>
        <end position="141"/>
    </location>
</feature>
<feature type="compositionally biased region" description="Basic and acidic residues" evidence="1">
    <location>
        <begin position="118"/>
        <end position="129"/>
    </location>
</feature>
<dbReference type="Proteomes" id="UP000054498">
    <property type="component" value="Unassembled WGS sequence"/>
</dbReference>
<sequence length="221" mass="23291">MRVRPLAWVHSRHGEGRKLGATIRQVLENRVGQVADAPEVQHALQARSAIASRSYHRFFELYASAPNLGRALLDVHVPSMRWHALNALARAFRPGVPLRALAEAAGFAARPSAAAAAAERRERERERSRGGGGGGPLPGRGSVVFDGDYAAVEDEGAGLAAAEEWALSCGAVIVDGPGGERLLDGKASCGRGVLHAPPEKGKVAHGDVNLDIHDFLAKIAA</sequence>
<dbReference type="GeneID" id="25730392"/>
<feature type="domain" description="SAC3/GANP/THP3 conserved" evidence="2">
    <location>
        <begin position="29"/>
        <end position="109"/>
    </location>
</feature>
<keyword evidence="4" id="KW-1185">Reference proteome</keyword>
<dbReference type="OrthoDB" id="199574at2759"/>
<evidence type="ECO:0000313" key="3">
    <source>
        <dbReference type="EMBL" id="KIY94984.1"/>
    </source>
</evidence>
<dbReference type="Pfam" id="PF03399">
    <property type="entry name" value="SAC3_GANP"/>
    <property type="match status" value="1"/>
</dbReference>
<dbReference type="InterPro" id="IPR045107">
    <property type="entry name" value="SAC3/GANP/THP3"/>
</dbReference>
<dbReference type="Gene3D" id="1.25.40.990">
    <property type="match status" value="1"/>
</dbReference>
<gene>
    <name evidence="3" type="ORF">MNEG_12976</name>
</gene>
<accession>A0A0D2LTJ9</accession>
<name>A0A0D2LTJ9_9CHLO</name>
<organism evidence="3 4">
    <name type="scientific">Monoraphidium neglectum</name>
    <dbReference type="NCBI Taxonomy" id="145388"/>
    <lineage>
        <taxon>Eukaryota</taxon>
        <taxon>Viridiplantae</taxon>
        <taxon>Chlorophyta</taxon>
        <taxon>core chlorophytes</taxon>
        <taxon>Chlorophyceae</taxon>
        <taxon>CS clade</taxon>
        <taxon>Sphaeropleales</taxon>
        <taxon>Selenastraceae</taxon>
        <taxon>Monoraphidium</taxon>
    </lineage>
</organism>
<protein>
    <recommendedName>
        <fullName evidence="2">SAC3/GANP/THP3 conserved domain-containing protein</fullName>
    </recommendedName>
</protein>
<reference evidence="3 4" key="1">
    <citation type="journal article" date="2013" name="BMC Genomics">
        <title>Reconstruction of the lipid metabolism for the microalga Monoraphidium neglectum from its genome sequence reveals characteristics suitable for biofuel production.</title>
        <authorList>
            <person name="Bogen C."/>
            <person name="Al-Dilaimi A."/>
            <person name="Albersmeier A."/>
            <person name="Wichmann J."/>
            <person name="Grundmann M."/>
            <person name="Rupp O."/>
            <person name="Lauersen K.J."/>
            <person name="Blifernez-Klassen O."/>
            <person name="Kalinowski J."/>
            <person name="Goesmann A."/>
            <person name="Mussgnug J.H."/>
            <person name="Kruse O."/>
        </authorList>
    </citation>
    <scope>NUCLEOTIDE SEQUENCE [LARGE SCALE GENOMIC DNA]</scope>
    <source>
        <strain evidence="3 4">SAG 48.87</strain>
    </source>
</reference>